<protein>
    <submittedName>
        <fullName evidence="1">Uncharacterized protein</fullName>
    </submittedName>
</protein>
<evidence type="ECO:0000313" key="1">
    <source>
        <dbReference type="EMBL" id="PKA40556.1"/>
    </source>
</evidence>
<gene>
    <name evidence="1" type="ORF">CWR43_28770</name>
</gene>
<dbReference type="AlphaFoldDB" id="A0A2N0D358"/>
<evidence type="ECO:0000313" key="2">
    <source>
        <dbReference type="Proteomes" id="UP000232164"/>
    </source>
</evidence>
<organism evidence="1 2">
    <name type="scientific">Rhizobium sullae</name>
    <name type="common">Rhizobium hedysari</name>
    <dbReference type="NCBI Taxonomy" id="50338"/>
    <lineage>
        <taxon>Bacteria</taxon>
        <taxon>Pseudomonadati</taxon>
        <taxon>Pseudomonadota</taxon>
        <taxon>Alphaproteobacteria</taxon>
        <taxon>Hyphomicrobiales</taxon>
        <taxon>Rhizobiaceae</taxon>
        <taxon>Rhizobium/Agrobacterium group</taxon>
        <taxon>Rhizobium</taxon>
    </lineage>
</organism>
<dbReference type="OrthoDB" id="8305267at2"/>
<dbReference type="EMBL" id="PIQN01000022">
    <property type="protein sequence ID" value="PKA40556.1"/>
    <property type="molecule type" value="Genomic_DNA"/>
</dbReference>
<proteinExistence type="predicted"/>
<reference evidence="1 2" key="1">
    <citation type="submission" date="2017-11" db="EMBL/GenBank/DDBJ databases">
        <authorList>
            <person name="Han C.G."/>
        </authorList>
    </citation>
    <scope>NUCLEOTIDE SEQUENCE [LARGE SCALE GENOMIC DNA]</scope>
    <source>
        <strain evidence="1 2">HCNT1</strain>
    </source>
</reference>
<dbReference type="Proteomes" id="UP000232164">
    <property type="component" value="Unassembled WGS sequence"/>
</dbReference>
<reference evidence="1 2" key="2">
    <citation type="submission" date="2017-12" db="EMBL/GenBank/DDBJ databases">
        <title>Genome sequence of Rhizobium sullae HCNT1 isolated from Sulla coronaria nodules and featuring peculiar denitrification phenotypes.</title>
        <authorList>
            <person name="De Diego-Diaz B."/>
            <person name="Treu L."/>
            <person name="Campanaro S."/>
            <person name="Da Silva Duarte V."/>
            <person name="Basaglia M."/>
            <person name="Favaro L."/>
            <person name="Casella S."/>
            <person name="Squartini A."/>
        </authorList>
    </citation>
    <scope>NUCLEOTIDE SEQUENCE [LARGE SCALE GENOMIC DNA]</scope>
    <source>
        <strain evidence="1 2">HCNT1</strain>
    </source>
</reference>
<accession>A0A2N0D358</accession>
<sequence length="118" mass="12705">MTDDEVTACSLIPVLVTGIRRRRVRAVNDSFTFARASPAPKDLGALDSCDEHRNEGGVWGSRLYTQCFHSSSRKLGCCADISHPPVIGGKIPISRALPIGSSCSACSWSSATRITFSY</sequence>
<name>A0A2N0D358_RHISU</name>
<comment type="caution">
    <text evidence="1">The sequence shown here is derived from an EMBL/GenBank/DDBJ whole genome shotgun (WGS) entry which is preliminary data.</text>
</comment>